<comment type="similarity">
    <text evidence="2">Belongs to the PpiC/parvulin rotamase family.</text>
</comment>
<accession>A0A0T5PE86</accession>
<proteinExistence type="inferred from homology"/>
<sequence>MPATFRPILAAAFAAAMALSPAAKAQETADPSEVLATVNGTEITLGHVIAVRADLPRQYDQFPPALLFEGIIDQLIQQTLLQQSFEGELSLQSQILLENEERAVTAGEVISEVMAGGLDEDALKAAYEEQYPDEAGETEYRASHILVETEEEAQDLVTQLEDGADFAALAREHSTGPSAPSGGDLGWFGEGDMVQPFFEAVAALEPGGVSGPVETQFGWHVVTLAETREKERPEFETVRDELASQAREQMLTAHVEKLSEDAQIDRADISGINPEAINDTSLLEN</sequence>
<evidence type="ECO:0000256" key="3">
    <source>
        <dbReference type="ARBA" id="ARBA00013194"/>
    </source>
</evidence>
<keyword evidence="8 12" id="KW-0413">Isomerase</keyword>
<feature type="signal peptide" evidence="10">
    <location>
        <begin position="1"/>
        <end position="25"/>
    </location>
</feature>
<dbReference type="PROSITE" id="PS50198">
    <property type="entry name" value="PPIC_PPIASE_2"/>
    <property type="match status" value="1"/>
</dbReference>
<dbReference type="STRING" id="540747.SAMN04488031_102314"/>
<evidence type="ECO:0000313" key="15">
    <source>
        <dbReference type="Proteomes" id="UP000325785"/>
    </source>
</evidence>
<keyword evidence="5 8" id="KW-0697">Rotamase</keyword>
<evidence type="ECO:0000256" key="5">
    <source>
        <dbReference type="ARBA" id="ARBA00023110"/>
    </source>
</evidence>
<evidence type="ECO:0000256" key="6">
    <source>
        <dbReference type="ARBA" id="ARBA00030642"/>
    </source>
</evidence>
<evidence type="ECO:0000259" key="11">
    <source>
        <dbReference type="PROSITE" id="PS50198"/>
    </source>
</evidence>
<dbReference type="PATRIC" id="fig|540747.5.peg.85"/>
<feature type="chain" id="PRO_5010437621" description="Parvulin-like PPIase" evidence="10">
    <location>
        <begin position="26"/>
        <end position="285"/>
    </location>
</feature>
<dbReference type="PANTHER" id="PTHR47245">
    <property type="entry name" value="PEPTIDYLPROLYL ISOMERASE"/>
    <property type="match status" value="1"/>
</dbReference>
<dbReference type="EMBL" id="LAXI01000001">
    <property type="protein sequence ID" value="KRS19354.1"/>
    <property type="molecule type" value="Genomic_DNA"/>
</dbReference>
<reference evidence="12 14" key="1">
    <citation type="submission" date="2015-04" db="EMBL/GenBank/DDBJ databases">
        <title>The draft genome sequence of Roseovarius indicus B108T.</title>
        <authorList>
            <person name="Li G."/>
            <person name="Lai Q."/>
            <person name="Shao Z."/>
            <person name="Yan P."/>
        </authorList>
    </citation>
    <scope>NUCLEOTIDE SEQUENCE [LARGE SCALE GENOMIC DNA]</scope>
    <source>
        <strain evidence="12 14">B108</strain>
    </source>
</reference>
<dbReference type="KEGG" id="rid:RIdsm_05187"/>
<evidence type="ECO:0000256" key="4">
    <source>
        <dbReference type="ARBA" id="ARBA00018370"/>
    </source>
</evidence>
<evidence type="ECO:0000256" key="10">
    <source>
        <dbReference type="SAM" id="SignalP"/>
    </source>
</evidence>
<dbReference type="SUPFAM" id="SSF109998">
    <property type="entry name" value="Triger factor/SurA peptide-binding domain-like"/>
    <property type="match status" value="1"/>
</dbReference>
<evidence type="ECO:0000256" key="7">
    <source>
        <dbReference type="ARBA" id="ARBA00031484"/>
    </source>
</evidence>
<dbReference type="PANTHER" id="PTHR47245:SF2">
    <property type="entry name" value="PEPTIDYL-PROLYL CIS-TRANS ISOMERASE HP_0175-RELATED"/>
    <property type="match status" value="1"/>
</dbReference>
<dbReference type="Proteomes" id="UP000325785">
    <property type="component" value="Chromosome"/>
</dbReference>
<evidence type="ECO:0000313" key="14">
    <source>
        <dbReference type="Proteomes" id="UP000051401"/>
    </source>
</evidence>
<evidence type="ECO:0000256" key="9">
    <source>
        <dbReference type="SAM" id="MobiDB-lite"/>
    </source>
</evidence>
<dbReference type="PROSITE" id="PS01096">
    <property type="entry name" value="PPIC_PPIASE_1"/>
    <property type="match status" value="1"/>
</dbReference>
<name>A0A0T5PE86_9RHOB</name>
<feature type="region of interest" description="Disordered" evidence="9">
    <location>
        <begin position="266"/>
        <end position="285"/>
    </location>
</feature>
<dbReference type="EMBL" id="CP031598">
    <property type="protein sequence ID" value="QEW29343.1"/>
    <property type="molecule type" value="Genomic_DNA"/>
</dbReference>
<dbReference type="SUPFAM" id="SSF54534">
    <property type="entry name" value="FKBP-like"/>
    <property type="match status" value="1"/>
</dbReference>
<dbReference type="InterPro" id="IPR050245">
    <property type="entry name" value="PrsA_foldase"/>
</dbReference>
<evidence type="ECO:0000256" key="8">
    <source>
        <dbReference type="PROSITE-ProRule" id="PRU00278"/>
    </source>
</evidence>
<dbReference type="RefSeq" id="WP_057812162.1">
    <property type="nucleotide sequence ID" value="NZ_CP031598.1"/>
</dbReference>
<dbReference type="EC" id="5.2.1.8" evidence="3"/>
<dbReference type="InterPro" id="IPR046357">
    <property type="entry name" value="PPIase_dom_sf"/>
</dbReference>
<evidence type="ECO:0000256" key="1">
    <source>
        <dbReference type="ARBA" id="ARBA00000971"/>
    </source>
</evidence>
<comment type="catalytic activity">
    <reaction evidence="1">
        <text>[protein]-peptidylproline (omega=180) = [protein]-peptidylproline (omega=0)</text>
        <dbReference type="Rhea" id="RHEA:16237"/>
        <dbReference type="Rhea" id="RHEA-COMP:10747"/>
        <dbReference type="Rhea" id="RHEA-COMP:10748"/>
        <dbReference type="ChEBI" id="CHEBI:83833"/>
        <dbReference type="ChEBI" id="CHEBI:83834"/>
        <dbReference type="EC" id="5.2.1.8"/>
    </reaction>
</comment>
<dbReference type="InterPro" id="IPR000297">
    <property type="entry name" value="PPIase_PpiC"/>
</dbReference>
<evidence type="ECO:0000313" key="13">
    <source>
        <dbReference type="EMBL" id="QEW29343.1"/>
    </source>
</evidence>
<keyword evidence="10" id="KW-0732">Signal</keyword>
<feature type="domain" description="PpiC" evidence="11">
    <location>
        <begin position="137"/>
        <end position="226"/>
    </location>
</feature>
<dbReference type="AlphaFoldDB" id="A0A0T5PE86"/>
<dbReference type="Gene3D" id="3.10.50.40">
    <property type="match status" value="1"/>
</dbReference>
<dbReference type="OrthoDB" id="14196at2"/>
<organism evidence="12 14">
    <name type="scientific">Roseovarius indicus</name>
    <dbReference type="NCBI Taxonomy" id="540747"/>
    <lineage>
        <taxon>Bacteria</taxon>
        <taxon>Pseudomonadati</taxon>
        <taxon>Pseudomonadota</taxon>
        <taxon>Alphaproteobacteria</taxon>
        <taxon>Rhodobacterales</taxon>
        <taxon>Roseobacteraceae</taxon>
        <taxon>Roseovarius</taxon>
    </lineage>
</organism>
<evidence type="ECO:0000313" key="12">
    <source>
        <dbReference type="EMBL" id="KRS19354.1"/>
    </source>
</evidence>
<dbReference type="GO" id="GO:0003755">
    <property type="term" value="F:peptidyl-prolyl cis-trans isomerase activity"/>
    <property type="evidence" value="ECO:0007669"/>
    <property type="project" value="UniProtKB-KW"/>
</dbReference>
<protein>
    <recommendedName>
        <fullName evidence="4">Parvulin-like PPIase</fullName>
        <ecNumber evidence="3">5.2.1.8</ecNumber>
    </recommendedName>
    <alternativeName>
        <fullName evidence="6">Peptidyl-prolyl cis-trans isomerase plp</fullName>
    </alternativeName>
    <alternativeName>
        <fullName evidence="7">Rotamase plp</fullName>
    </alternativeName>
</protein>
<keyword evidence="14" id="KW-1185">Reference proteome</keyword>
<dbReference type="Pfam" id="PF00639">
    <property type="entry name" value="Rotamase"/>
    <property type="match status" value="1"/>
</dbReference>
<gene>
    <name evidence="13" type="ORF">RIdsm_05187</name>
    <name evidence="12" type="ORF">XM52_00425</name>
</gene>
<evidence type="ECO:0000256" key="2">
    <source>
        <dbReference type="ARBA" id="ARBA00007656"/>
    </source>
</evidence>
<dbReference type="InterPro" id="IPR027304">
    <property type="entry name" value="Trigger_fact/SurA_dom_sf"/>
</dbReference>
<reference evidence="13 15" key="2">
    <citation type="submission" date="2018-08" db="EMBL/GenBank/DDBJ databases">
        <title>Genetic Globetrotter - A new plasmid hitch-hiking vast phylogenetic and geographic distances.</title>
        <authorList>
            <person name="Vollmers J."/>
            <person name="Petersen J."/>
        </authorList>
    </citation>
    <scope>NUCLEOTIDE SEQUENCE [LARGE SCALE GENOMIC DNA]</scope>
    <source>
        <strain evidence="13 15">DSM 26383</strain>
    </source>
</reference>
<dbReference type="InterPro" id="IPR023058">
    <property type="entry name" value="PPIase_PpiC_CS"/>
</dbReference>
<dbReference type="Proteomes" id="UP000051401">
    <property type="component" value="Unassembled WGS sequence"/>
</dbReference>